<keyword evidence="2" id="KW-0812">Transmembrane</keyword>
<feature type="region of interest" description="Disordered" evidence="1">
    <location>
        <begin position="1365"/>
        <end position="1384"/>
    </location>
</feature>
<feature type="transmembrane region" description="Helical" evidence="2">
    <location>
        <begin position="308"/>
        <end position="328"/>
    </location>
</feature>
<keyword evidence="2" id="KW-1133">Transmembrane helix</keyword>
<dbReference type="GO" id="GO:0008233">
    <property type="term" value="F:peptidase activity"/>
    <property type="evidence" value="ECO:0007669"/>
    <property type="project" value="UniProtKB-KW"/>
</dbReference>
<feature type="compositionally biased region" description="Low complexity" evidence="1">
    <location>
        <begin position="635"/>
        <end position="654"/>
    </location>
</feature>
<feature type="region of interest" description="Disordered" evidence="1">
    <location>
        <begin position="565"/>
        <end position="657"/>
    </location>
</feature>
<feature type="compositionally biased region" description="Basic and acidic residues" evidence="1">
    <location>
        <begin position="974"/>
        <end position="994"/>
    </location>
</feature>
<dbReference type="GO" id="GO:0006508">
    <property type="term" value="P:proteolysis"/>
    <property type="evidence" value="ECO:0007669"/>
    <property type="project" value="UniProtKB-KW"/>
</dbReference>
<gene>
    <name evidence="3" type="ORF">CSUI_003294</name>
</gene>
<feature type="compositionally biased region" description="Polar residues" evidence="1">
    <location>
        <begin position="1365"/>
        <end position="1377"/>
    </location>
</feature>
<feature type="region of interest" description="Disordered" evidence="1">
    <location>
        <begin position="1242"/>
        <end position="1275"/>
    </location>
</feature>
<feature type="compositionally biased region" description="Basic and acidic residues" evidence="1">
    <location>
        <begin position="585"/>
        <end position="600"/>
    </location>
</feature>
<comment type="caution">
    <text evidence="3">The sequence shown here is derived from an EMBL/GenBank/DDBJ whole genome shotgun (WGS) entry which is preliminary data.</text>
</comment>
<evidence type="ECO:0000256" key="1">
    <source>
        <dbReference type="SAM" id="MobiDB-lite"/>
    </source>
</evidence>
<evidence type="ECO:0000313" key="3">
    <source>
        <dbReference type="EMBL" id="PHJ22844.1"/>
    </source>
</evidence>
<dbReference type="OrthoDB" id="333765at2759"/>
<keyword evidence="3" id="KW-0378">Hydrolase</keyword>
<feature type="compositionally biased region" description="Low complexity" evidence="1">
    <location>
        <begin position="731"/>
        <end position="743"/>
    </location>
</feature>
<proteinExistence type="predicted"/>
<feature type="region of interest" description="Disordered" evidence="1">
    <location>
        <begin position="968"/>
        <end position="1007"/>
    </location>
</feature>
<feature type="region of interest" description="Disordered" evidence="1">
    <location>
        <begin position="1115"/>
        <end position="1172"/>
    </location>
</feature>
<dbReference type="Proteomes" id="UP000221165">
    <property type="component" value="Unassembled WGS sequence"/>
</dbReference>
<keyword evidence="3" id="KW-0645">Protease</keyword>
<organism evidence="3 4">
    <name type="scientific">Cystoisospora suis</name>
    <dbReference type="NCBI Taxonomy" id="483139"/>
    <lineage>
        <taxon>Eukaryota</taxon>
        <taxon>Sar</taxon>
        <taxon>Alveolata</taxon>
        <taxon>Apicomplexa</taxon>
        <taxon>Conoidasida</taxon>
        <taxon>Coccidia</taxon>
        <taxon>Eucoccidiorida</taxon>
        <taxon>Eimeriorina</taxon>
        <taxon>Sarcocystidae</taxon>
        <taxon>Cystoisospora</taxon>
    </lineage>
</organism>
<feature type="compositionally biased region" description="Low complexity" evidence="1">
    <location>
        <begin position="1163"/>
        <end position="1172"/>
    </location>
</feature>
<feature type="region of interest" description="Disordered" evidence="1">
    <location>
        <begin position="669"/>
        <end position="703"/>
    </location>
</feature>
<feature type="compositionally biased region" description="Polar residues" evidence="1">
    <location>
        <begin position="601"/>
        <end position="634"/>
    </location>
</feature>
<feature type="region of interest" description="Disordered" evidence="1">
    <location>
        <begin position="731"/>
        <end position="753"/>
    </location>
</feature>
<evidence type="ECO:0000313" key="4">
    <source>
        <dbReference type="Proteomes" id="UP000221165"/>
    </source>
</evidence>
<feature type="compositionally biased region" description="Basic and acidic residues" evidence="1">
    <location>
        <begin position="1126"/>
        <end position="1145"/>
    </location>
</feature>
<dbReference type="RefSeq" id="XP_067924521.1">
    <property type="nucleotide sequence ID" value="XM_068063492.1"/>
</dbReference>
<keyword evidence="2" id="KW-0472">Membrane</keyword>
<feature type="region of interest" description="Disordered" evidence="1">
    <location>
        <begin position="471"/>
        <end position="507"/>
    </location>
</feature>
<feature type="compositionally biased region" description="Acidic residues" evidence="1">
    <location>
        <begin position="1262"/>
        <end position="1273"/>
    </location>
</feature>
<evidence type="ECO:0000256" key="2">
    <source>
        <dbReference type="SAM" id="Phobius"/>
    </source>
</evidence>
<protein>
    <submittedName>
        <fullName evidence="3">Putative protease</fullName>
    </submittedName>
</protein>
<reference evidence="3 4" key="1">
    <citation type="journal article" date="2017" name="Int. J. Parasitol.">
        <title>The genome of the protozoan parasite Cystoisospora suis and a reverse vaccinology approach to identify vaccine candidates.</title>
        <authorList>
            <person name="Palmieri N."/>
            <person name="Shrestha A."/>
            <person name="Ruttkowski B."/>
            <person name="Beck T."/>
            <person name="Vogl C."/>
            <person name="Tomley F."/>
            <person name="Blake D.P."/>
            <person name="Joachim A."/>
        </authorList>
    </citation>
    <scope>NUCLEOTIDE SEQUENCE [LARGE SCALE GENOMIC DNA]</scope>
    <source>
        <strain evidence="3 4">Wien I</strain>
    </source>
</reference>
<dbReference type="GeneID" id="94426703"/>
<keyword evidence="4" id="KW-1185">Reference proteome</keyword>
<feature type="compositionally biased region" description="Basic and acidic residues" evidence="1">
    <location>
        <begin position="678"/>
        <end position="687"/>
    </location>
</feature>
<name>A0A2C6L5P2_9APIC</name>
<dbReference type="VEuPathDB" id="ToxoDB:CSUI_003294"/>
<dbReference type="EMBL" id="MIGC01001439">
    <property type="protein sequence ID" value="PHJ22844.1"/>
    <property type="molecule type" value="Genomic_DNA"/>
</dbReference>
<sequence>MGACLRCYEFPSGFCLASGTAVAVSVLTQIVPCGDSAAQTIARPTLVLKTATPRNHGSDYVCFSDSSRFVWESSAQKYPASGSTFVAFGWVFAVHTAFHVSRRSLLSTVPMQWSELQPPFSFCPSTSSSRVLPSMPAGTTTREALSALNEVLCSCPPSPAGSPSSHVSCPRYLSCRRSLSTFSSSSRLCFSAPDGDRAAAFSSPSSPSALCSWSARSLPRNTLQNPSADSDPGLCPAALNSPSSPTVVADLYSVPPMPTLSPILCFLPGWQLFSSSAAGPKTVFSPQGCMRTKGVLPRGHYPFTVLRGVALHIAWFLIYLSVLASVWLTSPSVQFFPFFPASFFFHHTPLLSPGSISTYPAAPAYQVSRPRANNFQRSLKHNGTADTCTLSIGPSAAHFFSTSPPADPDLEVPFPVLSLQSCPCEVFGQHAYRLQKGDISQSCRCCSCLSETRADARISLPHEKETPAATFPFRYLSSESQDEAEPTRPGSREQPGKSGQIRSESGPKPQNVFSFLSFGVNPLLFAKALSVPGSSGYTKVPLSASLFPGLPRSYSLFRAFSARAHKEDQPLRHPSFPEPLLDLRGGYKNDQKDGTAERPSSEPSRLTTTPEDKSSCSPISPHESATTSACETSITCPDSTTSPSGSPSFSCSSPRHIPEKNETAVNSLKGCNNVFDPSQRDSDDRAVPRTSVGNGLQSLPMGRRRRIVRGSDLLQGERREEKPVLRFVGSRASGGDAAARTTAPCGGGNRGTQPDEVEELELEDEDDVQVVVSPSALRSLLRAPACGRPDMLSLEPASRSSVALLYGVVLPPGPSLGETEDNTSPPLYAPRREPALRLGSRVAEKKQKKKLILRVEAAVVLPCGQSNVGVHAQEEHCQGKNQTQAGEEEAFKELQQLLGPSSPTRAAADRVAAHLGLQLLGWASLRPPRMQRAELGVKGDSDEDKQDTERKELNLRWRERRREGARQIVFGRQENSEREEDRKRERRAGAREGTNEEWPQNKPQSTALTPTELLLTMILQTEQSHRTENASIPPPRSATWLLRQDGSSLSSSARYPPSSVAPPLIGLVVQRAIAGVPGSGGPAGVQDSSCHPSTIEIEAFTSTRHGRRVFETGLLPPVSALPSGKYEQEQDDKKQNGASRGDKRTRTTVSLKSANSYGGGSSSAGYPSRRSPIFSVRKMKRVQGHELFSKEKAKQEEEERKLLAKVFELKGPIEVDGLNYTHLPAEFFYRYLPVSAATVPSLSCQGQHRQRKKQQDRKAREEEDGESQDGFESSEEHGADFFTLFFDDGEDSFLGPEQRGGCSSSVTQEDEAVRLKNILKAQLPSSRLLRHLRSFPILTQVAGLLHNNDQDLQLICDALRRSSSMAPSPAVSQTSVTEGRDEQGNWRRVEVTTTASPEIPLRIIRLLQALLDSNTS</sequence>
<accession>A0A2C6L5P2</accession>